<accession>A0A2I0VP27</accession>
<evidence type="ECO:0000313" key="2">
    <source>
        <dbReference type="EMBL" id="PKU65164.1"/>
    </source>
</evidence>
<dbReference type="EMBL" id="KZ503378">
    <property type="protein sequence ID" value="PKU65164.1"/>
    <property type="molecule type" value="Genomic_DNA"/>
</dbReference>
<dbReference type="PANTHER" id="PTHR35751">
    <property type="match status" value="1"/>
</dbReference>
<sequence length="183" mass="19583">MGVTQAMKRIPRIKFPQRHPKPASGSGASSQSDLKDLFKFAVTISHSRCSASEELSEKLLAVLKKSCIQHSILPSEQCSSPPAQPTPASDGGGTRGYRFRSDVPAPPTNAAIGGKASLLPKRTPVSKEEIEAISDEAPANALSYSVDCKEKSPANAIPHSIDDKEKVLDDIVPDDEDEYDDIA</sequence>
<keyword evidence="3" id="KW-1185">Reference proteome</keyword>
<reference evidence="2 3" key="2">
    <citation type="journal article" date="2017" name="Nature">
        <title>The Apostasia genome and the evolution of orchids.</title>
        <authorList>
            <person name="Zhang G.Q."/>
            <person name="Liu K.W."/>
            <person name="Li Z."/>
            <person name="Lohaus R."/>
            <person name="Hsiao Y.Y."/>
            <person name="Niu S.C."/>
            <person name="Wang J.Y."/>
            <person name="Lin Y.C."/>
            <person name="Xu Q."/>
            <person name="Chen L.J."/>
            <person name="Yoshida K."/>
            <person name="Fujiwara S."/>
            <person name="Wang Z.W."/>
            <person name="Zhang Y.Q."/>
            <person name="Mitsuda N."/>
            <person name="Wang M."/>
            <person name="Liu G.H."/>
            <person name="Pecoraro L."/>
            <person name="Huang H.X."/>
            <person name="Xiao X.J."/>
            <person name="Lin M."/>
            <person name="Wu X.Y."/>
            <person name="Wu W.L."/>
            <person name="Chen Y.Y."/>
            <person name="Chang S.B."/>
            <person name="Sakamoto S."/>
            <person name="Ohme-Takagi M."/>
            <person name="Yagi M."/>
            <person name="Zeng S.J."/>
            <person name="Shen C.Y."/>
            <person name="Yeh C.M."/>
            <person name="Luo Y.B."/>
            <person name="Tsai W.C."/>
            <person name="Van de Peer Y."/>
            <person name="Liu Z.J."/>
        </authorList>
    </citation>
    <scope>NUCLEOTIDE SEQUENCE [LARGE SCALE GENOMIC DNA]</scope>
    <source>
        <tissue evidence="2">The whole plant</tissue>
    </source>
</reference>
<name>A0A2I0VP27_9ASPA</name>
<feature type="region of interest" description="Disordered" evidence="1">
    <location>
        <begin position="73"/>
        <end position="123"/>
    </location>
</feature>
<organism evidence="2 3">
    <name type="scientific">Dendrobium catenatum</name>
    <dbReference type="NCBI Taxonomy" id="906689"/>
    <lineage>
        <taxon>Eukaryota</taxon>
        <taxon>Viridiplantae</taxon>
        <taxon>Streptophyta</taxon>
        <taxon>Embryophyta</taxon>
        <taxon>Tracheophyta</taxon>
        <taxon>Spermatophyta</taxon>
        <taxon>Magnoliopsida</taxon>
        <taxon>Liliopsida</taxon>
        <taxon>Asparagales</taxon>
        <taxon>Orchidaceae</taxon>
        <taxon>Epidendroideae</taxon>
        <taxon>Malaxideae</taxon>
        <taxon>Dendrobiinae</taxon>
        <taxon>Dendrobium</taxon>
    </lineage>
</organism>
<dbReference type="AlphaFoldDB" id="A0A2I0VP27"/>
<protein>
    <submittedName>
        <fullName evidence="2">Uncharacterized protein</fullName>
    </submittedName>
</protein>
<dbReference type="Proteomes" id="UP000233837">
    <property type="component" value="Unassembled WGS sequence"/>
</dbReference>
<evidence type="ECO:0000313" key="3">
    <source>
        <dbReference type="Proteomes" id="UP000233837"/>
    </source>
</evidence>
<reference evidence="2 3" key="1">
    <citation type="journal article" date="2016" name="Sci. Rep.">
        <title>The Dendrobium catenatum Lindl. genome sequence provides insights into polysaccharide synthase, floral development and adaptive evolution.</title>
        <authorList>
            <person name="Zhang G.Q."/>
            <person name="Xu Q."/>
            <person name="Bian C."/>
            <person name="Tsai W.C."/>
            <person name="Yeh C.M."/>
            <person name="Liu K.W."/>
            <person name="Yoshida K."/>
            <person name="Zhang L.S."/>
            <person name="Chang S.B."/>
            <person name="Chen F."/>
            <person name="Shi Y."/>
            <person name="Su Y.Y."/>
            <person name="Zhang Y.Q."/>
            <person name="Chen L.J."/>
            <person name="Yin Y."/>
            <person name="Lin M."/>
            <person name="Huang H."/>
            <person name="Deng H."/>
            <person name="Wang Z.W."/>
            <person name="Zhu S.L."/>
            <person name="Zhao X."/>
            <person name="Deng C."/>
            <person name="Niu S.C."/>
            <person name="Huang J."/>
            <person name="Wang M."/>
            <person name="Liu G.H."/>
            <person name="Yang H.J."/>
            <person name="Xiao X.J."/>
            <person name="Hsiao Y.Y."/>
            <person name="Wu W.L."/>
            <person name="Chen Y.Y."/>
            <person name="Mitsuda N."/>
            <person name="Ohme-Takagi M."/>
            <person name="Luo Y.B."/>
            <person name="Van de Peer Y."/>
            <person name="Liu Z.J."/>
        </authorList>
    </citation>
    <scope>NUCLEOTIDE SEQUENCE [LARGE SCALE GENOMIC DNA]</scope>
    <source>
        <tissue evidence="2">The whole plant</tissue>
    </source>
</reference>
<feature type="region of interest" description="Disordered" evidence="1">
    <location>
        <begin position="1"/>
        <end position="31"/>
    </location>
</feature>
<proteinExistence type="predicted"/>
<evidence type="ECO:0000256" key="1">
    <source>
        <dbReference type="SAM" id="MobiDB-lite"/>
    </source>
</evidence>
<gene>
    <name evidence="2" type="ORF">MA16_Dca004780</name>
</gene>
<dbReference type="PANTHER" id="PTHR35751:SF3">
    <property type="entry name" value="OS06G0530200 PROTEIN"/>
    <property type="match status" value="1"/>
</dbReference>
<feature type="compositionally biased region" description="Basic residues" evidence="1">
    <location>
        <begin position="9"/>
        <end position="21"/>
    </location>
</feature>